<comment type="function">
    <text evidence="5">May play the central regulatory role in sporulation. It may be an element of the effector pathway responsible for the activation of sporulation genes in response to nutritional stress. Spo0A may act in concert with spo0H (a sigma factor) to control the expression of some genes that are critical to the sporulation process.</text>
</comment>
<accession>A0ABR7NCN9</accession>
<dbReference type="InterPro" id="IPR036388">
    <property type="entry name" value="WH-like_DNA-bd_sf"/>
</dbReference>
<gene>
    <name evidence="10" type="ORF">H8716_13995</name>
</gene>
<keyword evidence="2" id="KW-0805">Transcription regulation</keyword>
<organism evidence="10 11">
    <name type="scientific">Jingyaoa shaoxingensis</name>
    <dbReference type="NCBI Taxonomy" id="2763671"/>
    <lineage>
        <taxon>Bacteria</taxon>
        <taxon>Bacillati</taxon>
        <taxon>Bacillota</taxon>
        <taxon>Clostridia</taxon>
        <taxon>Lachnospirales</taxon>
        <taxon>Lachnospiraceae</taxon>
        <taxon>Jingyaoa</taxon>
    </lineage>
</organism>
<keyword evidence="4" id="KW-0804">Transcription</keyword>
<name>A0ABR7NCN9_9FIRM</name>
<dbReference type="InterPro" id="IPR001789">
    <property type="entry name" value="Sig_transdc_resp-reg_receiver"/>
</dbReference>
<dbReference type="Pfam" id="PF00072">
    <property type="entry name" value="Response_reg"/>
    <property type="match status" value="1"/>
</dbReference>
<keyword evidence="3 7" id="KW-0238">DNA-binding</keyword>
<evidence type="ECO:0000256" key="1">
    <source>
        <dbReference type="ARBA" id="ARBA00018672"/>
    </source>
</evidence>
<keyword evidence="6" id="KW-0597">Phosphoprotein</keyword>
<dbReference type="RefSeq" id="WP_249309684.1">
    <property type="nucleotide sequence ID" value="NZ_JACRSZ010000016.1"/>
</dbReference>
<dbReference type="Gene3D" id="1.10.10.10">
    <property type="entry name" value="Winged helix-like DNA-binding domain superfamily/Winged helix DNA-binding domain"/>
    <property type="match status" value="1"/>
</dbReference>
<evidence type="ECO:0000256" key="5">
    <source>
        <dbReference type="ARBA" id="ARBA00024867"/>
    </source>
</evidence>
<dbReference type="Gene3D" id="3.40.50.2300">
    <property type="match status" value="1"/>
</dbReference>
<evidence type="ECO:0000259" key="9">
    <source>
        <dbReference type="PROSITE" id="PS51755"/>
    </source>
</evidence>
<dbReference type="SMART" id="SM00862">
    <property type="entry name" value="Trans_reg_C"/>
    <property type="match status" value="1"/>
</dbReference>
<dbReference type="PROSITE" id="PS51755">
    <property type="entry name" value="OMPR_PHOB"/>
    <property type="match status" value="1"/>
</dbReference>
<proteinExistence type="predicted"/>
<dbReference type="EMBL" id="JACRSZ010000016">
    <property type="protein sequence ID" value="MBC8574179.1"/>
    <property type="molecule type" value="Genomic_DNA"/>
</dbReference>
<evidence type="ECO:0000256" key="3">
    <source>
        <dbReference type="ARBA" id="ARBA00023125"/>
    </source>
</evidence>
<sequence length="233" mass="26982">MQNHILIIEDDKDIREGIRILLEGEGFTVTEAENGMDGLNKLTSDISLVILDIMMPGISGLKTCEEIRKTSYVPILFLTAKSRESDKLVGFMAGGDDYLVKPFSHTELFARIKALLRRCQVYDRPSQMDISDPENWLESHQIRIHKSRNIVFHHDLEMKLTEIEYRLLLLLMSYPTKTFSLPNLYESVWKEPFLSISSNTVMVHMRNLRKKIEDDPQQPQIIKTVWGKGYRLG</sequence>
<comment type="caution">
    <text evidence="10">The sequence shown here is derived from an EMBL/GenBank/DDBJ whole genome shotgun (WGS) entry which is preliminary data.</text>
</comment>
<evidence type="ECO:0000259" key="8">
    <source>
        <dbReference type="PROSITE" id="PS50110"/>
    </source>
</evidence>
<dbReference type="PANTHER" id="PTHR48111">
    <property type="entry name" value="REGULATOR OF RPOS"/>
    <property type="match status" value="1"/>
</dbReference>
<dbReference type="PANTHER" id="PTHR48111:SF2">
    <property type="entry name" value="RESPONSE REGULATOR SAER"/>
    <property type="match status" value="1"/>
</dbReference>
<dbReference type="CDD" id="cd17574">
    <property type="entry name" value="REC_OmpR"/>
    <property type="match status" value="1"/>
</dbReference>
<reference evidence="10 11" key="1">
    <citation type="submission" date="2020-08" db="EMBL/GenBank/DDBJ databases">
        <title>Genome public.</title>
        <authorList>
            <person name="Liu C."/>
            <person name="Sun Q."/>
        </authorList>
    </citation>
    <scope>NUCLEOTIDE SEQUENCE [LARGE SCALE GENOMIC DNA]</scope>
    <source>
        <strain evidence="10 11">NSJ-46</strain>
    </source>
</reference>
<evidence type="ECO:0000256" key="6">
    <source>
        <dbReference type="PROSITE-ProRule" id="PRU00169"/>
    </source>
</evidence>
<dbReference type="InterPro" id="IPR011006">
    <property type="entry name" value="CheY-like_superfamily"/>
</dbReference>
<evidence type="ECO:0000256" key="7">
    <source>
        <dbReference type="PROSITE-ProRule" id="PRU01091"/>
    </source>
</evidence>
<dbReference type="InterPro" id="IPR016032">
    <property type="entry name" value="Sig_transdc_resp-reg_C-effctor"/>
</dbReference>
<dbReference type="CDD" id="cd00383">
    <property type="entry name" value="trans_reg_C"/>
    <property type="match status" value="1"/>
</dbReference>
<dbReference type="SUPFAM" id="SSF46894">
    <property type="entry name" value="C-terminal effector domain of the bipartite response regulators"/>
    <property type="match status" value="1"/>
</dbReference>
<dbReference type="InterPro" id="IPR039420">
    <property type="entry name" value="WalR-like"/>
</dbReference>
<evidence type="ECO:0000256" key="2">
    <source>
        <dbReference type="ARBA" id="ARBA00023015"/>
    </source>
</evidence>
<feature type="DNA-binding region" description="OmpR/PhoB-type" evidence="7">
    <location>
        <begin position="134"/>
        <end position="233"/>
    </location>
</feature>
<dbReference type="SMART" id="SM00448">
    <property type="entry name" value="REC"/>
    <property type="match status" value="1"/>
</dbReference>
<protein>
    <recommendedName>
        <fullName evidence="1">Stage 0 sporulation protein A homolog</fullName>
    </recommendedName>
</protein>
<evidence type="ECO:0000256" key="4">
    <source>
        <dbReference type="ARBA" id="ARBA00023163"/>
    </source>
</evidence>
<dbReference type="PROSITE" id="PS50110">
    <property type="entry name" value="RESPONSE_REGULATORY"/>
    <property type="match status" value="1"/>
</dbReference>
<evidence type="ECO:0000313" key="11">
    <source>
        <dbReference type="Proteomes" id="UP000657421"/>
    </source>
</evidence>
<feature type="modified residue" description="4-aspartylphosphate" evidence="6">
    <location>
        <position position="52"/>
    </location>
</feature>
<feature type="domain" description="Response regulatory" evidence="8">
    <location>
        <begin position="4"/>
        <end position="116"/>
    </location>
</feature>
<dbReference type="InterPro" id="IPR001867">
    <property type="entry name" value="OmpR/PhoB-type_DNA-bd"/>
</dbReference>
<evidence type="ECO:0000313" key="10">
    <source>
        <dbReference type="EMBL" id="MBC8574179.1"/>
    </source>
</evidence>
<dbReference type="Pfam" id="PF00486">
    <property type="entry name" value="Trans_reg_C"/>
    <property type="match status" value="1"/>
</dbReference>
<dbReference type="Proteomes" id="UP000657421">
    <property type="component" value="Unassembled WGS sequence"/>
</dbReference>
<keyword evidence="11" id="KW-1185">Reference proteome</keyword>
<dbReference type="SUPFAM" id="SSF52172">
    <property type="entry name" value="CheY-like"/>
    <property type="match status" value="1"/>
</dbReference>
<feature type="domain" description="OmpR/PhoB-type" evidence="9">
    <location>
        <begin position="134"/>
        <end position="233"/>
    </location>
</feature>
<dbReference type="Gene3D" id="6.10.250.690">
    <property type="match status" value="1"/>
</dbReference>